<comment type="caution">
    <text evidence="2">The sequence shown here is derived from an EMBL/GenBank/DDBJ whole genome shotgun (WGS) entry which is preliminary data.</text>
</comment>
<proteinExistence type="predicted"/>
<keyword evidence="1" id="KW-0732">Signal</keyword>
<dbReference type="Proteomes" id="UP000823862">
    <property type="component" value="Unassembled WGS sequence"/>
</dbReference>
<dbReference type="Pfam" id="PF17170">
    <property type="entry name" value="DUF5128"/>
    <property type="match status" value="1"/>
</dbReference>
<name>A0A9D2HV66_9BACE</name>
<reference evidence="2" key="1">
    <citation type="journal article" date="2021" name="PeerJ">
        <title>Extensive microbial diversity within the chicken gut microbiome revealed by metagenomics and culture.</title>
        <authorList>
            <person name="Gilroy R."/>
            <person name="Ravi A."/>
            <person name="Getino M."/>
            <person name="Pursley I."/>
            <person name="Horton D.L."/>
            <person name="Alikhan N.F."/>
            <person name="Baker D."/>
            <person name="Gharbi K."/>
            <person name="Hall N."/>
            <person name="Watson M."/>
            <person name="Adriaenssens E.M."/>
            <person name="Foster-Nyarko E."/>
            <person name="Jarju S."/>
            <person name="Secka A."/>
            <person name="Antonio M."/>
            <person name="Oren A."/>
            <person name="Chaudhuri R.R."/>
            <person name="La Ragione R."/>
            <person name="Hildebrand F."/>
            <person name="Pallen M.J."/>
        </authorList>
    </citation>
    <scope>NUCLEOTIDE SEQUENCE</scope>
    <source>
        <strain evidence="2">ChiHjej12B11-9795</strain>
    </source>
</reference>
<dbReference type="EMBL" id="DWZI01000041">
    <property type="protein sequence ID" value="HJA86095.1"/>
    <property type="molecule type" value="Genomic_DNA"/>
</dbReference>
<evidence type="ECO:0000313" key="3">
    <source>
        <dbReference type="Proteomes" id="UP000823862"/>
    </source>
</evidence>
<dbReference type="SUPFAM" id="SSF63825">
    <property type="entry name" value="YWTD domain"/>
    <property type="match status" value="1"/>
</dbReference>
<sequence length="380" mass="44233">MKNKTLFQCIAVLFCGFLFYSCQPSATDTPACQVLKVELKPNTPSVHDLFSSIEVVSLDDRNDSCLVMQLTKVLPYKDKIYVLDRKIPACYEFDRNGNFIRQIGRAGNGPGEYIYADDCLIDEARQEIVLMECFGFLYVYDMTGKFLRKVRMQDLMACHSFALTSDGKYALWNGASTKDQSAIGLFDFDGNLVKGCWHQPKQFNWMLMSVFYNHAGNAYFSTGYSPVVYEVSADTLQAVYQWDFGENSLPANILERIGNEDERHGSELLWEYLDSNKLPYRFRFQFQNSRYYYVQLVKTSYAYLWYDIFYDKQTGHSFVFDKVKEGFSISPLAMTDEYMLCLLKYEDFDLMKEVLPEDEYAKLTKLDEESNPCLLRLYFK</sequence>
<reference evidence="2" key="2">
    <citation type="submission" date="2021-04" db="EMBL/GenBank/DDBJ databases">
        <authorList>
            <person name="Gilroy R."/>
        </authorList>
    </citation>
    <scope>NUCLEOTIDE SEQUENCE</scope>
    <source>
        <strain evidence="2">ChiHjej12B11-9795</strain>
    </source>
</reference>
<dbReference type="InterPro" id="IPR011042">
    <property type="entry name" value="6-blade_b-propeller_TolB-like"/>
</dbReference>
<accession>A0A9D2HV66</accession>
<feature type="signal peptide" evidence="1">
    <location>
        <begin position="1"/>
        <end position="26"/>
    </location>
</feature>
<evidence type="ECO:0000256" key="1">
    <source>
        <dbReference type="SAM" id="SignalP"/>
    </source>
</evidence>
<dbReference type="AlphaFoldDB" id="A0A9D2HV66"/>
<gene>
    <name evidence="2" type="ORF">H9950_07900</name>
</gene>
<evidence type="ECO:0000313" key="2">
    <source>
        <dbReference type="EMBL" id="HJA86095.1"/>
    </source>
</evidence>
<feature type="chain" id="PRO_5038868333" evidence="1">
    <location>
        <begin position="27"/>
        <end position="380"/>
    </location>
</feature>
<dbReference type="Gene3D" id="2.120.10.30">
    <property type="entry name" value="TolB, C-terminal domain"/>
    <property type="match status" value="1"/>
</dbReference>
<organism evidence="2 3">
    <name type="scientific">Candidatus Bacteroides avicola</name>
    <dbReference type="NCBI Taxonomy" id="2838468"/>
    <lineage>
        <taxon>Bacteria</taxon>
        <taxon>Pseudomonadati</taxon>
        <taxon>Bacteroidota</taxon>
        <taxon>Bacteroidia</taxon>
        <taxon>Bacteroidales</taxon>
        <taxon>Bacteroidaceae</taxon>
        <taxon>Bacteroides</taxon>
    </lineage>
</organism>
<protein>
    <submittedName>
        <fullName evidence="2">6-bladed beta-propeller</fullName>
    </submittedName>
</protein>
<dbReference type="PROSITE" id="PS51257">
    <property type="entry name" value="PROKAR_LIPOPROTEIN"/>
    <property type="match status" value="1"/>
</dbReference>